<accession>A0A059E0R7</accession>
<dbReference type="PATRIC" id="fig|1280948.3.peg.2268"/>
<evidence type="ECO:0000313" key="3">
    <source>
        <dbReference type="Proteomes" id="UP000024547"/>
    </source>
</evidence>
<protein>
    <recommendedName>
        <fullName evidence="4">TolC family protein</fullName>
    </recommendedName>
</protein>
<dbReference type="Proteomes" id="UP000024547">
    <property type="component" value="Unassembled WGS sequence"/>
</dbReference>
<evidence type="ECO:0008006" key="4">
    <source>
        <dbReference type="Google" id="ProtNLM"/>
    </source>
</evidence>
<reference evidence="2 3" key="1">
    <citation type="journal article" date="2014" name="Antonie Van Leeuwenhoek">
        <title>Hyphomonas beringensis sp. nov. and Hyphomonas chukchiensis sp. nov., isolated from surface seawater of the Bering Sea and Chukchi Sea.</title>
        <authorList>
            <person name="Li C."/>
            <person name="Lai Q."/>
            <person name="Li G."/>
            <person name="Dong C."/>
            <person name="Wang J."/>
            <person name="Liao Y."/>
            <person name="Shao Z."/>
        </authorList>
    </citation>
    <scope>NUCLEOTIDE SEQUENCE [LARGE SCALE GENOMIC DNA]</scope>
    <source>
        <strain evidence="2 3">22II1-22F38</strain>
    </source>
</reference>
<evidence type="ECO:0000256" key="1">
    <source>
        <dbReference type="SAM" id="SignalP"/>
    </source>
</evidence>
<gene>
    <name evidence="2" type="ORF">HY36_06095</name>
</gene>
<sequence length="427" mass="46012">MSFKLFGLASAMALSAATAQAQSDPCGDAISAGDAISLEQATRQALAADLRPELAIAGVRAARSERAIAALRPADTVSVEIEDFPGTGLASNIDSLQITGSFSRVWERGGKREAREAFASSGVGLAQAATAMAAYDIREEVETLYLETAIAEEQIALACDRVRIAQDLEAAVQKRVDAARDPELARATAISDRLRADADVRRYAAKAENLRAALGAYWQAGADIRIEPDILDTRLIPRLLDVSALYSPELERLDAERLQTAARIELDRKQAIPDVTWSVGVRKLGIEDDLAVIGGASIPLGSSIRSDTAVARARAEQRRIEVQRDVLQQDLLRRAVGYQRNAITALEQIEEIDTALLPAATEAVALARDGYARGAFSYLDVIGAQRAVAILREERLAHLRTYILNEAALARLAPPADVPTTRLETPQ</sequence>
<feature type="chain" id="PRO_5001570791" description="TolC family protein" evidence="1">
    <location>
        <begin position="22"/>
        <end position="427"/>
    </location>
</feature>
<comment type="caution">
    <text evidence="2">The sequence shown here is derived from an EMBL/GenBank/DDBJ whole genome shotgun (WGS) entry which is preliminary data.</text>
</comment>
<dbReference type="OrthoDB" id="9791261at2"/>
<organism evidence="2 3">
    <name type="scientific">Hyphomonas atlantica</name>
    <dbReference type="NCBI Taxonomy" id="1280948"/>
    <lineage>
        <taxon>Bacteria</taxon>
        <taxon>Pseudomonadati</taxon>
        <taxon>Pseudomonadota</taxon>
        <taxon>Alphaproteobacteria</taxon>
        <taxon>Hyphomonadales</taxon>
        <taxon>Hyphomonadaceae</taxon>
        <taxon>Hyphomonas</taxon>
    </lineage>
</organism>
<dbReference type="EMBL" id="AWFH01000023">
    <property type="protein sequence ID" value="KCZ60549.1"/>
    <property type="molecule type" value="Genomic_DNA"/>
</dbReference>
<dbReference type="PANTHER" id="PTHR30203:SF24">
    <property type="entry name" value="BLR4935 PROTEIN"/>
    <property type="match status" value="1"/>
</dbReference>
<dbReference type="RefSeq" id="WP_035552508.1">
    <property type="nucleotide sequence ID" value="NZ_AWFH01000023.1"/>
</dbReference>
<dbReference type="Gene3D" id="1.20.1600.10">
    <property type="entry name" value="Outer membrane efflux proteins (OEP)"/>
    <property type="match status" value="1"/>
</dbReference>
<dbReference type="GO" id="GO:0015562">
    <property type="term" value="F:efflux transmembrane transporter activity"/>
    <property type="evidence" value="ECO:0007669"/>
    <property type="project" value="InterPro"/>
</dbReference>
<name>A0A059E0R7_9PROT</name>
<evidence type="ECO:0000313" key="2">
    <source>
        <dbReference type="EMBL" id="KCZ60549.1"/>
    </source>
</evidence>
<proteinExistence type="predicted"/>
<keyword evidence="1" id="KW-0732">Signal</keyword>
<dbReference type="eggNOG" id="COG1538">
    <property type="taxonomic scope" value="Bacteria"/>
</dbReference>
<dbReference type="STRING" id="1280948.HY36_06095"/>
<dbReference type="PANTHER" id="PTHR30203">
    <property type="entry name" value="OUTER MEMBRANE CATION EFFLUX PROTEIN"/>
    <property type="match status" value="1"/>
</dbReference>
<dbReference type="InterPro" id="IPR010131">
    <property type="entry name" value="MdtP/NodT-like"/>
</dbReference>
<feature type="signal peptide" evidence="1">
    <location>
        <begin position="1"/>
        <end position="21"/>
    </location>
</feature>
<dbReference type="AlphaFoldDB" id="A0A059E0R7"/>
<dbReference type="SUPFAM" id="SSF56954">
    <property type="entry name" value="Outer membrane efflux proteins (OEP)"/>
    <property type="match status" value="1"/>
</dbReference>
<keyword evidence="3" id="KW-1185">Reference proteome</keyword>